<comment type="similarity">
    <text evidence="5">Belongs to the MIP/aquaporin (TC 1.A.8) family.</text>
</comment>
<evidence type="ECO:0000256" key="5">
    <source>
        <dbReference type="RuleBase" id="RU000477"/>
    </source>
</evidence>
<evidence type="ECO:0000313" key="8">
    <source>
        <dbReference type="Proteomes" id="UP001280121"/>
    </source>
</evidence>
<dbReference type="GO" id="GO:0015267">
    <property type="term" value="F:channel activity"/>
    <property type="evidence" value="ECO:0007669"/>
    <property type="project" value="InterPro"/>
</dbReference>
<name>A0AAE0CWP6_9ROSI</name>
<keyword evidence="8" id="KW-1185">Reference proteome</keyword>
<organism evidence="7 8">
    <name type="scientific">Dipteronia dyeriana</name>
    <dbReference type="NCBI Taxonomy" id="168575"/>
    <lineage>
        <taxon>Eukaryota</taxon>
        <taxon>Viridiplantae</taxon>
        <taxon>Streptophyta</taxon>
        <taxon>Embryophyta</taxon>
        <taxon>Tracheophyta</taxon>
        <taxon>Spermatophyta</taxon>
        <taxon>Magnoliopsida</taxon>
        <taxon>eudicotyledons</taxon>
        <taxon>Gunneridae</taxon>
        <taxon>Pentapetalae</taxon>
        <taxon>rosids</taxon>
        <taxon>malvids</taxon>
        <taxon>Sapindales</taxon>
        <taxon>Sapindaceae</taxon>
        <taxon>Hippocastanoideae</taxon>
        <taxon>Acereae</taxon>
        <taxon>Dipteronia</taxon>
    </lineage>
</organism>
<dbReference type="EMBL" id="JANJYI010000001">
    <property type="protein sequence ID" value="KAK2665503.1"/>
    <property type="molecule type" value="Genomic_DNA"/>
</dbReference>
<evidence type="ECO:0000256" key="3">
    <source>
        <dbReference type="ARBA" id="ARBA00022989"/>
    </source>
</evidence>
<dbReference type="Pfam" id="PF00230">
    <property type="entry name" value="MIP"/>
    <property type="match status" value="1"/>
</dbReference>
<comment type="subcellular location">
    <subcellularLocation>
        <location evidence="1">Membrane</location>
        <topology evidence="1">Multi-pass membrane protein</topology>
    </subcellularLocation>
</comment>
<evidence type="ECO:0000256" key="6">
    <source>
        <dbReference type="SAM" id="Phobius"/>
    </source>
</evidence>
<keyword evidence="2 5" id="KW-0812">Transmembrane</keyword>
<dbReference type="GO" id="GO:0016020">
    <property type="term" value="C:membrane"/>
    <property type="evidence" value="ECO:0007669"/>
    <property type="project" value="UniProtKB-SubCell"/>
</dbReference>
<keyword evidence="3 6" id="KW-1133">Transmembrane helix</keyword>
<feature type="transmembrane region" description="Helical" evidence="6">
    <location>
        <begin position="12"/>
        <end position="30"/>
    </location>
</feature>
<reference evidence="7" key="1">
    <citation type="journal article" date="2023" name="Plant J.">
        <title>Genome sequences and population genomics provide insights into the demographic history, inbreeding, and mutation load of two 'living fossil' tree species of Dipteronia.</title>
        <authorList>
            <person name="Feng Y."/>
            <person name="Comes H.P."/>
            <person name="Chen J."/>
            <person name="Zhu S."/>
            <person name="Lu R."/>
            <person name="Zhang X."/>
            <person name="Li P."/>
            <person name="Qiu J."/>
            <person name="Olsen K.M."/>
            <person name="Qiu Y."/>
        </authorList>
    </citation>
    <scope>NUCLEOTIDE SEQUENCE</scope>
    <source>
        <strain evidence="7">KIB01</strain>
    </source>
</reference>
<proteinExistence type="inferred from homology"/>
<keyword evidence="4 6" id="KW-0472">Membrane</keyword>
<dbReference type="AlphaFoldDB" id="A0AAE0CWP6"/>
<dbReference type="SUPFAM" id="SSF81338">
    <property type="entry name" value="Aquaporin-like"/>
    <property type="match status" value="1"/>
</dbReference>
<evidence type="ECO:0000313" key="7">
    <source>
        <dbReference type="EMBL" id="KAK2665503.1"/>
    </source>
</evidence>
<protein>
    <submittedName>
        <fullName evidence="7">Uncharacterized protein</fullName>
    </submittedName>
</protein>
<comment type="caution">
    <text evidence="7">The sequence shown here is derived from an EMBL/GenBank/DDBJ whole genome shotgun (WGS) entry which is preliminary data.</text>
</comment>
<dbReference type="PANTHER" id="PTHR47002:SF4">
    <property type="entry name" value="AQUAPORIN AQPAN.G-LIKE"/>
    <property type="match status" value="1"/>
</dbReference>
<sequence length="92" mass="10063">MAFDERQVKALGRVTVCINIGIVLWLLVFVSTTLTSQKGYAGAGLNPARCLGPALVRGGHLWDGHWVFWVGPAIASVAFTLYMKIIPHFSHL</sequence>
<dbReference type="Gene3D" id="1.20.1080.10">
    <property type="entry name" value="Glycerol uptake facilitator protein"/>
    <property type="match status" value="1"/>
</dbReference>
<dbReference type="InterPro" id="IPR023271">
    <property type="entry name" value="Aquaporin-like"/>
</dbReference>
<accession>A0AAE0CWP6</accession>
<dbReference type="InterPro" id="IPR000425">
    <property type="entry name" value="MIP"/>
</dbReference>
<keyword evidence="5" id="KW-0813">Transport</keyword>
<dbReference type="PRINTS" id="PR00783">
    <property type="entry name" value="MINTRINSICP"/>
</dbReference>
<evidence type="ECO:0000256" key="4">
    <source>
        <dbReference type="ARBA" id="ARBA00023136"/>
    </source>
</evidence>
<gene>
    <name evidence="7" type="ORF">Ddye_004077</name>
</gene>
<dbReference type="PANTHER" id="PTHR47002">
    <property type="entry name" value="AQUAPORIN-LIKE"/>
    <property type="match status" value="1"/>
</dbReference>
<feature type="transmembrane region" description="Helical" evidence="6">
    <location>
        <begin position="66"/>
        <end position="86"/>
    </location>
</feature>
<evidence type="ECO:0000256" key="1">
    <source>
        <dbReference type="ARBA" id="ARBA00004141"/>
    </source>
</evidence>
<evidence type="ECO:0000256" key="2">
    <source>
        <dbReference type="ARBA" id="ARBA00022692"/>
    </source>
</evidence>
<dbReference type="Proteomes" id="UP001280121">
    <property type="component" value="Unassembled WGS sequence"/>
</dbReference>